<dbReference type="InterPro" id="IPR036412">
    <property type="entry name" value="HAD-like_sf"/>
</dbReference>
<reference evidence="1 2" key="1">
    <citation type="submission" date="2016-11" db="EMBL/GenBank/DDBJ databases">
        <authorList>
            <person name="Jaros S."/>
            <person name="Januszkiewicz K."/>
            <person name="Wedrychowicz H."/>
        </authorList>
    </citation>
    <scope>NUCLEOTIDE SEQUENCE [LARGE SCALE GENOMIC DNA]</scope>
    <source>
        <strain evidence="1 2">DSM 18772</strain>
    </source>
</reference>
<dbReference type="Gene3D" id="3.40.50.1000">
    <property type="entry name" value="HAD superfamily/HAD-like"/>
    <property type="match status" value="1"/>
</dbReference>
<protein>
    <submittedName>
        <fullName evidence="1">Phosphoserine phosphatase</fullName>
    </submittedName>
</protein>
<organism evidence="1 2">
    <name type="scientific">Rubritalea squalenifaciens DSM 18772</name>
    <dbReference type="NCBI Taxonomy" id="1123071"/>
    <lineage>
        <taxon>Bacteria</taxon>
        <taxon>Pseudomonadati</taxon>
        <taxon>Verrucomicrobiota</taxon>
        <taxon>Verrucomicrobiia</taxon>
        <taxon>Verrucomicrobiales</taxon>
        <taxon>Rubritaleaceae</taxon>
        <taxon>Rubritalea</taxon>
    </lineage>
</organism>
<evidence type="ECO:0000313" key="2">
    <source>
        <dbReference type="Proteomes" id="UP000184510"/>
    </source>
</evidence>
<evidence type="ECO:0000313" key="1">
    <source>
        <dbReference type="EMBL" id="SHJ78779.1"/>
    </source>
</evidence>
<dbReference type="EMBL" id="FQYR01000004">
    <property type="protein sequence ID" value="SHJ78779.1"/>
    <property type="molecule type" value="Genomic_DNA"/>
</dbReference>
<dbReference type="SUPFAM" id="SSF56784">
    <property type="entry name" value="HAD-like"/>
    <property type="match status" value="1"/>
</dbReference>
<sequence>MAIPQSTIALVYDYDQTLSPRYMQDEVLFPEFGINPASFWEKCNNLVREMSWDGELAYLKCMLDYLAMDGVSNEKLKQLGANLSFFPGLPDMFEEIEDACLNAAHKAAGVKIEHYIVSSGLKALVDGSSLAKYFKKVYGCEFGEDENGVISFPKRAISHTTKTQYLFRINKGLLEYGQDVNDHMPSELRPIPFENMVYVGDGPTDVPCFTVMKKNGGHAIAVYNPEDESRSSFKKCFQLSASADRVKHIAPADYRKGSHLRLILEQLVTDMADRILLHRQEEKDSKTISAPTF</sequence>
<name>A0A1M6M5Q6_9BACT</name>
<proteinExistence type="predicted"/>
<gene>
    <name evidence="1" type="ORF">SAMN02745181_2613</name>
</gene>
<accession>A0A1M6M5Q6</accession>
<dbReference type="InParanoid" id="A0A1M6M5Q6"/>
<dbReference type="Proteomes" id="UP000184510">
    <property type="component" value="Unassembled WGS sequence"/>
</dbReference>
<keyword evidence="2" id="KW-1185">Reference proteome</keyword>
<dbReference type="AlphaFoldDB" id="A0A1M6M5Q6"/>
<dbReference type="InterPro" id="IPR023214">
    <property type="entry name" value="HAD_sf"/>
</dbReference>
<dbReference type="RefSeq" id="WP_143184183.1">
    <property type="nucleotide sequence ID" value="NZ_FQYR01000004.1"/>
</dbReference>
<dbReference type="STRING" id="1123071.SAMN02745181_2613"/>
<dbReference type="OrthoDB" id="9785423at2"/>
<dbReference type="CDD" id="cd01427">
    <property type="entry name" value="HAD_like"/>
    <property type="match status" value="1"/>
</dbReference>